<comment type="caution">
    <text evidence="1">The sequence shown here is derived from an EMBL/GenBank/DDBJ whole genome shotgun (WGS) entry which is preliminary data.</text>
</comment>
<name>A0A931A6A5_9ACTN</name>
<organism evidence="1 2">
    <name type="scientific">Nonomuraea cypriaca</name>
    <dbReference type="NCBI Taxonomy" id="1187855"/>
    <lineage>
        <taxon>Bacteria</taxon>
        <taxon>Bacillati</taxon>
        <taxon>Actinomycetota</taxon>
        <taxon>Actinomycetes</taxon>
        <taxon>Streptosporangiales</taxon>
        <taxon>Streptosporangiaceae</taxon>
        <taxon>Nonomuraea</taxon>
    </lineage>
</organism>
<evidence type="ECO:0000313" key="1">
    <source>
        <dbReference type="EMBL" id="MBF8185499.1"/>
    </source>
</evidence>
<dbReference type="AlphaFoldDB" id="A0A931A6A5"/>
<accession>A0A931A6A5</accession>
<dbReference type="RefSeq" id="WP_195894481.1">
    <property type="nucleotide sequence ID" value="NZ_JADOGI010000014.1"/>
</dbReference>
<dbReference type="Gene3D" id="3.40.50.1820">
    <property type="entry name" value="alpha/beta hydrolase"/>
    <property type="match status" value="1"/>
</dbReference>
<gene>
    <name evidence="1" type="ORF">ITP53_07040</name>
</gene>
<dbReference type="SUPFAM" id="SSF53474">
    <property type="entry name" value="alpha/beta-Hydrolases"/>
    <property type="match status" value="1"/>
</dbReference>
<dbReference type="Proteomes" id="UP000605361">
    <property type="component" value="Unassembled WGS sequence"/>
</dbReference>
<sequence>MCYEGLYVTAGAFGTRRTAEKFLARRACPALSLHSLPKAATWESAIPAPPGSRVVTWPGTGHFLHLERPAAFAALLTQWLMESLHDGAGTLPSAERERS</sequence>
<proteinExistence type="predicted"/>
<dbReference type="GO" id="GO:0016787">
    <property type="term" value="F:hydrolase activity"/>
    <property type="evidence" value="ECO:0007669"/>
    <property type="project" value="UniProtKB-KW"/>
</dbReference>
<reference evidence="1" key="1">
    <citation type="submission" date="2020-11" db="EMBL/GenBank/DDBJ databases">
        <title>Whole-genome analyses of Nonomuraea sp. K274.</title>
        <authorList>
            <person name="Veyisoglu A."/>
        </authorList>
    </citation>
    <scope>NUCLEOTIDE SEQUENCE</scope>
    <source>
        <strain evidence="1">K274</strain>
    </source>
</reference>
<evidence type="ECO:0000313" key="2">
    <source>
        <dbReference type="Proteomes" id="UP000605361"/>
    </source>
</evidence>
<keyword evidence="1" id="KW-0378">Hydrolase</keyword>
<keyword evidence="2" id="KW-1185">Reference proteome</keyword>
<dbReference type="EMBL" id="JADOGI010000014">
    <property type="protein sequence ID" value="MBF8185499.1"/>
    <property type="molecule type" value="Genomic_DNA"/>
</dbReference>
<dbReference type="InterPro" id="IPR029058">
    <property type="entry name" value="AB_hydrolase_fold"/>
</dbReference>
<protein>
    <submittedName>
        <fullName evidence="1">Alpha/beta hydrolase</fullName>
    </submittedName>
</protein>